<proteinExistence type="predicted"/>
<feature type="compositionally biased region" description="Low complexity" evidence="1">
    <location>
        <begin position="193"/>
        <end position="205"/>
    </location>
</feature>
<gene>
    <name evidence="3" type="ORF">H7344_00660</name>
</gene>
<dbReference type="RefSeq" id="WP_186344103.1">
    <property type="nucleotide sequence ID" value="NZ_BMMR01000001.1"/>
</dbReference>
<dbReference type="EMBL" id="JACMYC010000001">
    <property type="protein sequence ID" value="MBC2958802.1"/>
    <property type="molecule type" value="Genomic_DNA"/>
</dbReference>
<feature type="region of interest" description="Disordered" evidence="1">
    <location>
        <begin position="190"/>
        <end position="213"/>
    </location>
</feature>
<evidence type="ECO:0000313" key="4">
    <source>
        <dbReference type="Proteomes" id="UP000604001"/>
    </source>
</evidence>
<evidence type="ECO:0000256" key="2">
    <source>
        <dbReference type="SAM" id="Phobius"/>
    </source>
</evidence>
<feature type="transmembrane region" description="Helical" evidence="2">
    <location>
        <begin position="40"/>
        <end position="61"/>
    </location>
</feature>
<protein>
    <submittedName>
        <fullName evidence="3">Uncharacterized protein</fullName>
    </submittedName>
</protein>
<comment type="caution">
    <text evidence="3">The sequence shown here is derived from an EMBL/GenBank/DDBJ whole genome shotgun (WGS) entry which is preliminary data.</text>
</comment>
<keyword evidence="2" id="KW-1133">Transmembrane helix</keyword>
<evidence type="ECO:0000313" key="3">
    <source>
        <dbReference type="EMBL" id="MBC2958802.1"/>
    </source>
</evidence>
<sequence>MNDQTPDLLDRMLADLPVRPAPVDGLLRAGQRARHRRRTVAVAGAAAATALVVAGMTIGLGGPADHVVDGPAAPSSTRPVNLPTNGWEPGDISELALMSGVLGLDDEGCVVLDHAGDGPPTYATWPAGYTAMVDADGAVRLHDAAGDEVARQGQRVRMGGGFGSGTGDPHPCLPSGAEVFHVQSDVAVSPRTAAGGPDAAGDDGPSPLLDGAGNERLPFGATAEVVVYAHCGLRFARIDGALWETEPVGNGSSPTGGDLLRGTASRTSADRAVFTYAGLDEPVVFRPAGEPDPDFVCY</sequence>
<evidence type="ECO:0000256" key="1">
    <source>
        <dbReference type="SAM" id="MobiDB-lite"/>
    </source>
</evidence>
<keyword evidence="2" id="KW-0472">Membrane</keyword>
<organism evidence="3 4">
    <name type="scientific">Nocardioides deserti</name>
    <dbReference type="NCBI Taxonomy" id="1588644"/>
    <lineage>
        <taxon>Bacteria</taxon>
        <taxon>Bacillati</taxon>
        <taxon>Actinomycetota</taxon>
        <taxon>Actinomycetes</taxon>
        <taxon>Propionibacteriales</taxon>
        <taxon>Nocardioidaceae</taxon>
        <taxon>Nocardioides</taxon>
    </lineage>
</organism>
<keyword evidence="2" id="KW-0812">Transmembrane</keyword>
<name>A0ABR6U314_9ACTN</name>
<keyword evidence="4" id="KW-1185">Reference proteome</keyword>
<dbReference type="Proteomes" id="UP000604001">
    <property type="component" value="Unassembled WGS sequence"/>
</dbReference>
<reference evidence="3 4" key="1">
    <citation type="submission" date="2020-08" db="EMBL/GenBank/DDBJ databases">
        <title>novel species in genus Nocardioides.</title>
        <authorList>
            <person name="Zhang G."/>
        </authorList>
    </citation>
    <scope>NUCLEOTIDE SEQUENCE [LARGE SCALE GENOMIC DNA]</scope>
    <source>
        <strain evidence="3 4">SC8A-24</strain>
    </source>
</reference>
<accession>A0ABR6U314</accession>